<evidence type="ECO:0000313" key="3">
    <source>
        <dbReference type="Proteomes" id="UP000799423"/>
    </source>
</evidence>
<dbReference type="OrthoDB" id="5104857at2759"/>
<sequence>MSNVLKCLSLFLFGVAAGLVPFSQPLPVLTSPVVQARAGEELHYQLLNSRNISCQATITFQNTTFLPLSALARPKDCAGDQVAKFRIPKSSPNGAAALEWECSGIDGTALDLMVISGGDGDWDLFSAENEADCVTVNCRINSTHPFRQPQNTTCP</sequence>
<feature type="chain" id="PRO_5025414727" description="AA1-like domain-containing protein" evidence="1">
    <location>
        <begin position="19"/>
        <end position="155"/>
    </location>
</feature>
<keyword evidence="1" id="KW-0732">Signal</keyword>
<dbReference type="AlphaFoldDB" id="A0A6A7B1M4"/>
<gene>
    <name evidence="2" type="ORF">T440DRAFT_519025</name>
</gene>
<accession>A0A6A7B1M4</accession>
<feature type="signal peptide" evidence="1">
    <location>
        <begin position="1"/>
        <end position="18"/>
    </location>
</feature>
<protein>
    <recommendedName>
        <fullName evidence="4">AA1-like domain-containing protein</fullName>
    </recommendedName>
</protein>
<name>A0A6A7B1M4_9PLEO</name>
<evidence type="ECO:0008006" key="4">
    <source>
        <dbReference type="Google" id="ProtNLM"/>
    </source>
</evidence>
<dbReference type="Proteomes" id="UP000799423">
    <property type="component" value="Unassembled WGS sequence"/>
</dbReference>
<proteinExistence type="predicted"/>
<keyword evidence="3" id="KW-1185">Reference proteome</keyword>
<dbReference type="EMBL" id="MU006311">
    <property type="protein sequence ID" value="KAF2849426.1"/>
    <property type="molecule type" value="Genomic_DNA"/>
</dbReference>
<reference evidence="2" key="1">
    <citation type="submission" date="2020-01" db="EMBL/GenBank/DDBJ databases">
        <authorList>
            <consortium name="DOE Joint Genome Institute"/>
            <person name="Haridas S."/>
            <person name="Albert R."/>
            <person name="Binder M."/>
            <person name="Bloem J."/>
            <person name="Labutti K."/>
            <person name="Salamov A."/>
            <person name="Andreopoulos B."/>
            <person name="Baker S.E."/>
            <person name="Barry K."/>
            <person name="Bills G."/>
            <person name="Bluhm B.H."/>
            <person name="Cannon C."/>
            <person name="Castanera R."/>
            <person name="Culley D.E."/>
            <person name="Daum C."/>
            <person name="Ezra D."/>
            <person name="Gonzalez J.B."/>
            <person name="Henrissat B."/>
            <person name="Kuo A."/>
            <person name="Liang C."/>
            <person name="Lipzen A."/>
            <person name="Lutzoni F."/>
            <person name="Magnuson J."/>
            <person name="Mondo S."/>
            <person name="Nolan M."/>
            <person name="Ohm R."/>
            <person name="Pangilinan J."/>
            <person name="Park H.-J."/>
            <person name="Ramirez L."/>
            <person name="Alfaro M."/>
            <person name="Sun H."/>
            <person name="Tritt A."/>
            <person name="Yoshinaga Y."/>
            <person name="Zwiers L.-H."/>
            <person name="Turgeon B.G."/>
            <person name="Goodwin S.B."/>
            <person name="Spatafora J.W."/>
            <person name="Crous P.W."/>
            <person name="Grigoriev I.V."/>
        </authorList>
    </citation>
    <scope>NUCLEOTIDE SEQUENCE</scope>
    <source>
        <strain evidence="2">IPT5</strain>
    </source>
</reference>
<evidence type="ECO:0000256" key="1">
    <source>
        <dbReference type="SAM" id="SignalP"/>
    </source>
</evidence>
<organism evidence="2 3">
    <name type="scientific">Plenodomus tracheiphilus IPT5</name>
    <dbReference type="NCBI Taxonomy" id="1408161"/>
    <lineage>
        <taxon>Eukaryota</taxon>
        <taxon>Fungi</taxon>
        <taxon>Dikarya</taxon>
        <taxon>Ascomycota</taxon>
        <taxon>Pezizomycotina</taxon>
        <taxon>Dothideomycetes</taxon>
        <taxon>Pleosporomycetidae</taxon>
        <taxon>Pleosporales</taxon>
        <taxon>Pleosporineae</taxon>
        <taxon>Leptosphaeriaceae</taxon>
        <taxon>Plenodomus</taxon>
    </lineage>
</organism>
<evidence type="ECO:0000313" key="2">
    <source>
        <dbReference type="EMBL" id="KAF2849426.1"/>
    </source>
</evidence>